<keyword evidence="2" id="KW-1185">Reference proteome</keyword>
<proteinExistence type="predicted"/>
<comment type="caution">
    <text evidence="1">The sequence shown here is derived from an EMBL/GenBank/DDBJ whole genome shotgun (WGS) entry which is preliminary data.</text>
</comment>
<evidence type="ECO:0000313" key="1">
    <source>
        <dbReference type="EMBL" id="OPF71838.1"/>
    </source>
</evidence>
<reference evidence="1" key="1">
    <citation type="submission" date="2016-12" db="EMBL/GenBank/DDBJ databases">
        <title>Genome sequence of Streptomyces antioxidans MUSC 164.</title>
        <authorList>
            <person name="Lee L.-H."/>
            <person name="Ser H.-L."/>
        </authorList>
    </citation>
    <scope>NUCLEOTIDE SEQUENCE [LARGE SCALE GENOMIC DNA]</scope>
    <source>
        <strain evidence="1">MUSC 164</strain>
    </source>
</reference>
<organism evidence="1 2">
    <name type="scientific">Streptomyces antioxidans</name>
    <dbReference type="NCBI Taxonomy" id="1507734"/>
    <lineage>
        <taxon>Bacteria</taxon>
        <taxon>Bacillati</taxon>
        <taxon>Actinomycetota</taxon>
        <taxon>Actinomycetes</taxon>
        <taxon>Kitasatosporales</taxon>
        <taxon>Streptomycetaceae</taxon>
        <taxon>Streptomyces</taxon>
    </lineage>
</organism>
<protein>
    <recommendedName>
        <fullName evidence="3">Solute-binding protein family 5 domain-containing protein</fullName>
    </recommendedName>
</protein>
<dbReference type="Gene3D" id="3.10.105.10">
    <property type="entry name" value="Dipeptide-binding Protein, Domain 3"/>
    <property type="match status" value="1"/>
</dbReference>
<dbReference type="SUPFAM" id="SSF53850">
    <property type="entry name" value="Periplasmic binding protein-like II"/>
    <property type="match status" value="1"/>
</dbReference>
<gene>
    <name evidence="1" type="ORF">VT50_0232520</name>
</gene>
<evidence type="ECO:0000313" key="2">
    <source>
        <dbReference type="Proteomes" id="UP000033615"/>
    </source>
</evidence>
<accession>A0A1V4CW09</accession>
<evidence type="ECO:0008006" key="3">
    <source>
        <dbReference type="Google" id="ProtNLM"/>
    </source>
</evidence>
<dbReference type="EMBL" id="LAKD02000118">
    <property type="protein sequence ID" value="OPF71838.1"/>
    <property type="molecule type" value="Genomic_DNA"/>
</dbReference>
<dbReference type="Proteomes" id="UP000033615">
    <property type="component" value="Unassembled WGS sequence"/>
</dbReference>
<dbReference type="AlphaFoldDB" id="A0A1V4CW09"/>
<name>A0A1V4CW09_9ACTN</name>
<dbReference type="Gene3D" id="3.40.190.10">
    <property type="entry name" value="Periplasmic binding protein-like II"/>
    <property type="match status" value="2"/>
</dbReference>
<sequence>MGMSDEVLATDPASGHDPGSWLLFNDVFQSLLSFPKGSTTPRPEAAERCSFKDGTSRVYSCTLRDGLAFSKGWVPDYPDPDNFVAPFFGAGNVLSNHYTSPRLTAQLIPATAEQPSREAAVGDFQRIQDIIADQVPMLPLWQGKQYAVAQDDITGLQWTLDSSTVFRLWEIGKTSGG</sequence>